<dbReference type="EMBL" id="JADIXP010000007">
    <property type="protein sequence ID" value="MBF4178901.1"/>
    <property type="molecule type" value="Genomic_DNA"/>
</dbReference>
<gene>
    <name evidence="1" type="ORF">ISP11_13610</name>
</gene>
<evidence type="ECO:0000313" key="2">
    <source>
        <dbReference type="Proteomes" id="UP000628560"/>
    </source>
</evidence>
<evidence type="ECO:0000313" key="1">
    <source>
        <dbReference type="EMBL" id="MBF4178901.1"/>
    </source>
</evidence>
<reference evidence="1 2" key="1">
    <citation type="submission" date="2020-11" db="EMBL/GenBank/DDBJ databases">
        <title>Identification of Lelliottia nimipressuralis from Wound Infection by Whole Genome-Based Bacterial Identification.</title>
        <authorList>
            <person name="Navarathna D.H."/>
            <person name="Choi H."/>
            <person name="Jinadatha C."/>
            <person name="Chatterjee P."/>
            <person name="Hwang M."/>
        </authorList>
    </citation>
    <scope>NUCLEOTIDE SEQUENCE [LARGE SCALE GENOMIC DNA]</scope>
    <source>
        <strain evidence="1 2">DN2020</strain>
    </source>
</reference>
<dbReference type="Proteomes" id="UP000628560">
    <property type="component" value="Unassembled WGS sequence"/>
</dbReference>
<organism evidence="1 2">
    <name type="scientific">Lelliottia nimipressuralis</name>
    <dbReference type="NCBI Taxonomy" id="69220"/>
    <lineage>
        <taxon>Bacteria</taxon>
        <taxon>Pseudomonadati</taxon>
        <taxon>Pseudomonadota</taxon>
        <taxon>Gammaproteobacteria</taxon>
        <taxon>Enterobacterales</taxon>
        <taxon>Enterobacteriaceae</taxon>
        <taxon>Lelliottia</taxon>
    </lineage>
</organism>
<comment type="caution">
    <text evidence="1">The sequence shown here is derived from an EMBL/GenBank/DDBJ whole genome shotgun (WGS) entry which is preliminary data.</text>
</comment>
<dbReference type="RefSeq" id="WP_194513433.1">
    <property type="nucleotide sequence ID" value="NZ_JADIXP010000007.1"/>
</dbReference>
<protein>
    <submittedName>
        <fullName evidence="1">Uncharacterized protein</fullName>
    </submittedName>
</protein>
<accession>A0ABD4KCZ3</accession>
<name>A0ABD4KCZ3_9ENTR</name>
<dbReference type="AlphaFoldDB" id="A0ABD4KCZ3"/>
<sequence>MGEGIALIAAGLVGMTSGGGMGLLGGGGSASSTSTSTTTSWLSEMLEPIVTDFINGTGSQGINYTDSVIADMTPAEKAALDAYGNGDTIAMGKNIAGAGAGLVSDSISEIQDLLHGGAKTQFSNGVKGIYGDLSGFMDNQNAAIESDVYSEMGAAFGQTAQSNMASTSVSGSSAAQNATNSVLASGANEMVNREAKVSQDALRGAVGITGNALSGELGLIDQLMKEGGNIFGTGTKMASKGQSNQFKAGIFEQYYNQEVINNNRKNDMINNNMGWLNMAALASEVLPFADIDTTTTGTSTSTQSGGGLF</sequence>
<proteinExistence type="predicted"/>